<protein>
    <submittedName>
        <fullName evidence="7">ABC transporter substrate-binding protein</fullName>
    </submittedName>
</protein>
<dbReference type="PROSITE" id="PS51257">
    <property type="entry name" value="PROKAR_LIPOPROTEIN"/>
    <property type="match status" value="1"/>
</dbReference>
<sequence>MRIFRRGIALIAVSALAGVTLAACGQSKDSDTADSGAGLVVGTTDKVVSIDPAGAYDNGSMTVQTQVYQYLLNFPAGSTELTPDAASKCDFDTPTTYVCTIKPGLKFANGNDLTASDVAFSFKRIVDINDPNGPASLLGNMKSVEATDDSTVTFTLNAENDQTFGQILVTSAGPIVDEETYPADKVMDDAAAVKAQGFSGPYTIGKYTKGQIAQFKANADYDGAYNKAKTKEITLTTYSDANNLKLDVQNGKIDVAWRSLTPTDIASLGKSDKVKVHKGAGGELRYIVFNMKTMPGDNDAQKLAIRQAMASSLDREELSTQVYKGTYTPAYSAVPQGQTGAVESFKDKYGDKPDKAAAKKLLDDAGVKTPVDIKLQYNTDHYGSSSTEEYNMVKRQLEDSGLFTVDLQSTEYVTYSEERVKDAYPMFQLGWFPDFPDADNYVTPFFAPNNFLQSHYNFAGDDNPVPEMTALLKSEATDPDKDSRIATLKKIQDLVADQIPILPLLTGAQVAVGGTDVEGLEETLDPAFKFRFTSLSKS</sequence>
<feature type="signal peptide" evidence="5">
    <location>
        <begin position="1"/>
        <end position="22"/>
    </location>
</feature>
<reference evidence="7 8" key="1">
    <citation type="submission" date="2022-08" db="EMBL/GenBank/DDBJ databases">
        <title>novel species in genus Aeromicrobium.</title>
        <authorList>
            <person name="Ye L."/>
        </authorList>
    </citation>
    <scope>NUCLEOTIDE SEQUENCE [LARGE SCALE GENOMIC DNA]</scope>
    <source>
        <strain evidence="8">zg-Y1379</strain>
    </source>
</reference>
<accession>A0ABY5M6H2</accession>
<feature type="chain" id="PRO_5046014935" evidence="5">
    <location>
        <begin position="23"/>
        <end position="538"/>
    </location>
</feature>
<evidence type="ECO:0000313" key="7">
    <source>
        <dbReference type="EMBL" id="UUP13755.1"/>
    </source>
</evidence>
<evidence type="ECO:0000256" key="3">
    <source>
        <dbReference type="ARBA" id="ARBA00022448"/>
    </source>
</evidence>
<dbReference type="InterPro" id="IPR039424">
    <property type="entry name" value="SBP_5"/>
</dbReference>
<dbReference type="InterPro" id="IPR030678">
    <property type="entry name" value="Peptide/Ni-bd"/>
</dbReference>
<dbReference type="Gene3D" id="3.40.190.10">
    <property type="entry name" value="Periplasmic binding protein-like II"/>
    <property type="match status" value="1"/>
</dbReference>
<dbReference type="PANTHER" id="PTHR30290">
    <property type="entry name" value="PERIPLASMIC BINDING COMPONENT OF ABC TRANSPORTER"/>
    <property type="match status" value="1"/>
</dbReference>
<keyword evidence="3" id="KW-0813">Transport</keyword>
<evidence type="ECO:0000256" key="2">
    <source>
        <dbReference type="ARBA" id="ARBA00005695"/>
    </source>
</evidence>
<keyword evidence="4 5" id="KW-0732">Signal</keyword>
<dbReference type="Pfam" id="PF00496">
    <property type="entry name" value="SBP_bac_5"/>
    <property type="match status" value="1"/>
</dbReference>
<dbReference type="SUPFAM" id="SSF53850">
    <property type="entry name" value="Periplasmic binding protein-like II"/>
    <property type="match status" value="1"/>
</dbReference>
<comment type="similarity">
    <text evidence="2">Belongs to the bacterial solute-binding protein 5 family.</text>
</comment>
<evidence type="ECO:0000259" key="6">
    <source>
        <dbReference type="Pfam" id="PF00496"/>
    </source>
</evidence>
<dbReference type="Gene3D" id="3.10.105.10">
    <property type="entry name" value="Dipeptide-binding Protein, Domain 3"/>
    <property type="match status" value="1"/>
</dbReference>
<dbReference type="EMBL" id="CP102173">
    <property type="protein sequence ID" value="UUP13755.1"/>
    <property type="molecule type" value="Genomic_DNA"/>
</dbReference>
<evidence type="ECO:0000256" key="5">
    <source>
        <dbReference type="SAM" id="SignalP"/>
    </source>
</evidence>
<evidence type="ECO:0000313" key="8">
    <source>
        <dbReference type="Proteomes" id="UP001316184"/>
    </source>
</evidence>
<feature type="domain" description="Solute-binding protein family 5" evidence="6">
    <location>
        <begin position="81"/>
        <end position="450"/>
    </location>
</feature>
<dbReference type="PIRSF" id="PIRSF002741">
    <property type="entry name" value="MppA"/>
    <property type="match status" value="1"/>
</dbReference>
<dbReference type="RefSeq" id="WP_232402571.1">
    <property type="nucleotide sequence ID" value="NZ_CP102173.1"/>
</dbReference>
<proteinExistence type="inferred from homology"/>
<dbReference type="PANTHER" id="PTHR30290:SF10">
    <property type="entry name" value="PERIPLASMIC OLIGOPEPTIDE-BINDING PROTEIN-RELATED"/>
    <property type="match status" value="1"/>
</dbReference>
<comment type="subcellular location">
    <subcellularLocation>
        <location evidence="1">Cell envelope</location>
    </subcellularLocation>
</comment>
<organism evidence="7 8">
    <name type="scientific">Aeromicrobium wangtongii</name>
    <dbReference type="NCBI Taxonomy" id="2969247"/>
    <lineage>
        <taxon>Bacteria</taxon>
        <taxon>Bacillati</taxon>
        <taxon>Actinomycetota</taxon>
        <taxon>Actinomycetes</taxon>
        <taxon>Propionibacteriales</taxon>
        <taxon>Nocardioidaceae</taxon>
        <taxon>Aeromicrobium</taxon>
    </lineage>
</organism>
<dbReference type="Proteomes" id="UP001316184">
    <property type="component" value="Chromosome"/>
</dbReference>
<dbReference type="InterPro" id="IPR000914">
    <property type="entry name" value="SBP_5_dom"/>
</dbReference>
<gene>
    <name evidence="7" type="ORF">NQV15_00115</name>
</gene>
<evidence type="ECO:0000256" key="4">
    <source>
        <dbReference type="ARBA" id="ARBA00022729"/>
    </source>
</evidence>
<evidence type="ECO:0000256" key="1">
    <source>
        <dbReference type="ARBA" id="ARBA00004196"/>
    </source>
</evidence>
<name>A0ABY5M6H2_9ACTN</name>
<keyword evidence="8" id="KW-1185">Reference proteome</keyword>